<gene>
    <name evidence="1" type="ordered locus">Calhy_0762</name>
</gene>
<reference key="1">
    <citation type="submission" date="2010-09" db="EMBL/GenBank/DDBJ databases">
        <title>Complete sequence of Caldicellulosiruptor hydrothermalis 108.</title>
        <authorList>
            <consortium name="US DOE Joint Genome Institute"/>
            <person name="Lucas S."/>
            <person name="Copeland A."/>
            <person name="Lapidus A."/>
            <person name="Cheng J.-F."/>
            <person name="Bruce D."/>
            <person name="Goodwin L."/>
            <person name="Pitluck S."/>
            <person name="Davenport K."/>
            <person name="Detter J.C."/>
            <person name="Han C."/>
            <person name="Tapia R."/>
            <person name="Land M."/>
            <person name="Hauser L."/>
            <person name="Chang Y.-J."/>
            <person name="Jeffries C."/>
            <person name="Kyrpides N."/>
            <person name="Ivanova N."/>
            <person name="Mikhailova N."/>
            <person name="Blumer-Schuette S.E."/>
            <person name="Kelly R.M."/>
            <person name="Woyke T."/>
        </authorList>
    </citation>
    <scope>NUCLEOTIDE SEQUENCE</scope>
    <source>
        <strain>108</strain>
    </source>
</reference>
<evidence type="ECO:0000313" key="1">
    <source>
        <dbReference type="EMBL" id="ADQ06499.1"/>
    </source>
</evidence>
<dbReference type="Proteomes" id="UP000006890">
    <property type="component" value="Chromosome"/>
</dbReference>
<keyword evidence="2" id="KW-1185">Reference proteome</keyword>
<dbReference type="AlphaFoldDB" id="E4QDT2"/>
<reference evidence="1 2" key="2">
    <citation type="journal article" date="2011" name="J. Bacteriol.">
        <title>Complete genome sequences for the anaerobic, extremely thermophilic plant biomass-degrading bacteria Caldicellulosiruptor hydrothermalis, Caldicellulosiruptor kristjanssonii, Caldicellulosiruptor kronotskyensis, Caldicellulosiruptor owensenis, and Caldicellulosiruptor lactoaceticus.</title>
        <authorList>
            <person name="Blumer-Schuette S.E."/>
            <person name="Ozdemir I."/>
            <person name="Mistry D."/>
            <person name="Lucas S."/>
            <person name="Lapidus A."/>
            <person name="Cheng J.F."/>
            <person name="Goodwin L.A."/>
            <person name="Pitluck S."/>
            <person name="Land M.L."/>
            <person name="Hauser L.J."/>
            <person name="Woyke T."/>
            <person name="Mikhailova N."/>
            <person name="Pati A."/>
            <person name="Kyrpides N.C."/>
            <person name="Ivanova N."/>
            <person name="Detter J.C."/>
            <person name="Walston-Davenport K."/>
            <person name="Han S."/>
            <person name="Adams M.W."/>
            <person name="Kelly R.M."/>
        </authorList>
    </citation>
    <scope>NUCLEOTIDE SEQUENCE [LARGE SCALE GENOMIC DNA]</scope>
    <source>
        <strain evidence="2">DSM 18901 / VKM B-2411 / 108</strain>
    </source>
</reference>
<dbReference type="EMBL" id="CP002219">
    <property type="protein sequence ID" value="ADQ06499.1"/>
    <property type="molecule type" value="Genomic_DNA"/>
</dbReference>
<dbReference type="STRING" id="632292.Calhy_0762"/>
<name>E4QDT2_CALH1</name>
<evidence type="ECO:0000313" key="2">
    <source>
        <dbReference type="Proteomes" id="UP000006890"/>
    </source>
</evidence>
<sequence length="61" mass="7156">MIPYLPEDLAPYLTITREGFTLKENAPKEVVRKFKKWVEELEEKEKEMVKIRGGNDDSTKS</sequence>
<dbReference type="KEGG" id="chd:Calhy_0762"/>
<protein>
    <submittedName>
        <fullName evidence="1">Uncharacterized protein</fullName>
    </submittedName>
</protein>
<proteinExistence type="predicted"/>
<dbReference type="RefSeq" id="WP_013402699.1">
    <property type="nucleotide sequence ID" value="NC_014652.1"/>
</dbReference>
<accession>E4QDT2</accession>
<dbReference type="HOGENOM" id="CLU_2913718_0_0_9"/>
<organism evidence="1 2">
    <name type="scientific">Caldicellulosiruptor hydrothermalis (strain DSM 18901 / VKM B-2411 / 108)</name>
    <dbReference type="NCBI Taxonomy" id="632292"/>
    <lineage>
        <taxon>Bacteria</taxon>
        <taxon>Bacillati</taxon>
        <taxon>Bacillota</taxon>
        <taxon>Bacillota incertae sedis</taxon>
        <taxon>Caldicellulosiruptorales</taxon>
        <taxon>Caldicellulosiruptoraceae</taxon>
        <taxon>Caldicellulosiruptor</taxon>
    </lineage>
</organism>